<protein>
    <submittedName>
        <fullName evidence="1">Uncharacterized protein</fullName>
    </submittedName>
</protein>
<evidence type="ECO:0000313" key="1">
    <source>
        <dbReference type="EMBL" id="SMX85622.1"/>
    </source>
</evidence>
<dbReference type="EMBL" id="FXYY01000011">
    <property type="protein sequence ID" value="SMX85622.1"/>
    <property type="molecule type" value="Genomic_DNA"/>
</dbReference>
<reference evidence="1 2" key="1">
    <citation type="submission" date="2017-03" db="EMBL/GenBank/DDBJ databases">
        <authorList>
            <person name="Afonso C.L."/>
            <person name="Miller P.J."/>
            <person name="Scott M.A."/>
            <person name="Spackman E."/>
            <person name="Goraichik I."/>
            <person name="Dimitrov K.M."/>
            <person name="Suarez D.L."/>
            <person name="Swayne D.E."/>
        </authorList>
    </citation>
    <scope>NUCLEOTIDE SEQUENCE [LARGE SCALE GENOMIC DNA]</scope>
    <source>
        <strain evidence="1 2">ATCC 9172</strain>
    </source>
</reference>
<proteinExistence type="predicted"/>
<gene>
    <name evidence="1" type="ORF">BLIN9172_02046</name>
</gene>
<evidence type="ECO:0000313" key="2">
    <source>
        <dbReference type="Proteomes" id="UP000234641"/>
    </source>
</evidence>
<organism evidence="1 2">
    <name type="scientific">Brevibacterium linens ATCC 9172</name>
    <dbReference type="NCBI Taxonomy" id="1255617"/>
    <lineage>
        <taxon>Bacteria</taxon>
        <taxon>Bacillati</taxon>
        <taxon>Actinomycetota</taxon>
        <taxon>Actinomycetes</taxon>
        <taxon>Micrococcales</taxon>
        <taxon>Brevibacteriaceae</taxon>
        <taxon>Brevibacterium</taxon>
    </lineage>
</organism>
<accession>A0A2H1JEQ2</accession>
<dbReference type="Proteomes" id="UP000234641">
    <property type="component" value="Unassembled WGS sequence"/>
</dbReference>
<dbReference type="AlphaFoldDB" id="A0A2H1JEQ2"/>
<name>A0A2H1JEQ2_BRELN</name>
<sequence>MGNLLFGSTHAEAQPGKLLSSEGCVHEYDRQLRVNNVPEPDHLLGTVHPLFAPPINRPAEAEDSDK</sequence>